<dbReference type="PANTHER" id="PTHR43918:SF4">
    <property type="entry name" value="CARBOXYLIC ESTER HYDROLASE"/>
    <property type="match status" value="1"/>
</dbReference>
<dbReference type="InterPro" id="IPR019819">
    <property type="entry name" value="Carboxylesterase_B_CS"/>
</dbReference>
<accession>A0A0G4P7X0</accession>
<evidence type="ECO:0000313" key="5">
    <source>
        <dbReference type="EMBL" id="CRL22426.1"/>
    </source>
</evidence>
<dbReference type="GO" id="GO:0017000">
    <property type="term" value="P:antibiotic biosynthetic process"/>
    <property type="evidence" value="ECO:0007669"/>
    <property type="project" value="UniProtKB-ARBA"/>
</dbReference>
<dbReference type="EC" id="3.1.1.-" evidence="3"/>
<dbReference type="AlphaFoldDB" id="A0A0G4P7X0"/>
<dbReference type="STRING" id="1429867.A0A0G4P7X0"/>
<evidence type="ECO:0000313" key="6">
    <source>
        <dbReference type="Proteomes" id="UP000053732"/>
    </source>
</evidence>
<dbReference type="InterPro" id="IPR029058">
    <property type="entry name" value="AB_hydrolase_fold"/>
</dbReference>
<feature type="signal peptide" evidence="3">
    <location>
        <begin position="1"/>
        <end position="16"/>
    </location>
</feature>
<dbReference type="SUPFAM" id="SSF53474">
    <property type="entry name" value="alpha/beta-Hydrolases"/>
    <property type="match status" value="1"/>
</dbReference>
<organism evidence="5 6">
    <name type="scientific">Penicillium camemberti (strain FM 013)</name>
    <dbReference type="NCBI Taxonomy" id="1429867"/>
    <lineage>
        <taxon>Eukaryota</taxon>
        <taxon>Fungi</taxon>
        <taxon>Dikarya</taxon>
        <taxon>Ascomycota</taxon>
        <taxon>Pezizomycotina</taxon>
        <taxon>Eurotiomycetes</taxon>
        <taxon>Eurotiomycetidae</taxon>
        <taxon>Eurotiales</taxon>
        <taxon>Aspergillaceae</taxon>
        <taxon>Penicillium</taxon>
    </lineage>
</organism>
<comment type="similarity">
    <text evidence="1 3">Belongs to the type-B carboxylesterase/lipase family.</text>
</comment>
<proteinExistence type="inferred from homology"/>
<evidence type="ECO:0000256" key="3">
    <source>
        <dbReference type="RuleBase" id="RU361235"/>
    </source>
</evidence>
<dbReference type="PROSITE" id="PS00122">
    <property type="entry name" value="CARBOXYLESTERASE_B_1"/>
    <property type="match status" value="1"/>
</dbReference>
<keyword evidence="3" id="KW-0732">Signal</keyword>
<dbReference type="ESTHER" id="penca-a0a0g4p7x0">
    <property type="family name" value="Fungal_carboxylesterase_lipase"/>
</dbReference>
<dbReference type="Proteomes" id="UP000053732">
    <property type="component" value="Unassembled WGS sequence"/>
</dbReference>
<dbReference type="Gene3D" id="3.40.50.1820">
    <property type="entry name" value="alpha/beta hydrolase"/>
    <property type="match status" value="1"/>
</dbReference>
<protein>
    <recommendedName>
        <fullName evidence="3">Carboxylic ester hydrolase</fullName>
        <ecNumber evidence="3">3.1.1.-</ecNumber>
    </recommendedName>
</protein>
<evidence type="ECO:0000256" key="2">
    <source>
        <dbReference type="ARBA" id="ARBA00022801"/>
    </source>
</evidence>
<dbReference type="GO" id="GO:0072330">
    <property type="term" value="P:monocarboxylic acid biosynthetic process"/>
    <property type="evidence" value="ECO:0007669"/>
    <property type="project" value="UniProtKB-ARBA"/>
</dbReference>
<dbReference type="PANTHER" id="PTHR43918">
    <property type="entry name" value="ACETYLCHOLINESTERASE"/>
    <property type="match status" value="1"/>
</dbReference>
<dbReference type="InterPro" id="IPR050654">
    <property type="entry name" value="AChE-related_enzymes"/>
</dbReference>
<evidence type="ECO:0000259" key="4">
    <source>
        <dbReference type="Pfam" id="PF00135"/>
    </source>
</evidence>
<dbReference type="EMBL" id="HG793140">
    <property type="protein sequence ID" value="CRL22426.1"/>
    <property type="molecule type" value="Genomic_DNA"/>
</dbReference>
<dbReference type="GO" id="GO:0052689">
    <property type="term" value="F:carboxylic ester hydrolase activity"/>
    <property type="evidence" value="ECO:0007669"/>
    <property type="project" value="TreeGrafter"/>
</dbReference>
<gene>
    <name evidence="5" type="ORF">PCAMFM013_S007g000407</name>
</gene>
<reference evidence="5 6" key="1">
    <citation type="journal article" date="2014" name="Nat. Commun.">
        <title>Multiple recent horizontal transfers of a large genomic region in cheese making fungi.</title>
        <authorList>
            <person name="Cheeseman K."/>
            <person name="Ropars J."/>
            <person name="Renault P."/>
            <person name="Dupont J."/>
            <person name="Gouzy J."/>
            <person name="Branca A."/>
            <person name="Abraham A.L."/>
            <person name="Ceppi M."/>
            <person name="Conseiller E."/>
            <person name="Debuchy R."/>
            <person name="Malagnac F."/>
            <person name="Goarin A."/>
            <person name="Silar P."/>
            <person name="Lacoste S."/>
            <person name="Sallet E."/>
            <person name="Bensimon A."/>
            <person name="Giraud T."/>
            <person name="Brygoo Y."/>
        </authorList>
    </citation>
    <scope>NUCLEOTIDE SEQUENCE [LARGE SCALE GENOMIC DNA]</scope>
    <source>
        <strain evidence="6">FM 013</strain>
    </source>
</reference>
<keyword evidence="2 3" id="KW-0378">Hydrolase</keyword>
<sequence length="515" mass="56787">MHLFLILGAFWSNVAAIAGHRPPELRVMTSSGLVNGIYNDSAHTVRAFLGIPYAEPPVQELRWAPPRPKSPRGRPIDASSFSSPCPQVYRYSNESIYSVLPSMIWNSGDISEDCLYLNIWAPSFWRRGYRGLRGAAVMMFIHGGSYDTGGSSVGYYDGTNLVQNQDDLIVVTFNYRLNVFGFPNAPDIDPSKQNLGLLDQRLAIEWVCENIARFGGDPDRILLFGQSAGASSVDIHSYAYPDDPIVSALALHSGTAPLLTSAPDHQSWNELSTALGCGVGAGSFQCMKQVPMMKIVETRANGSYRFYPIVDNVLVFSDYAARAKMGKLAKLPTLGGSNEREVTAFLPLNQTSVDETTISTLSQKIYNCPLRESVRIRLSQHVPTWRYLYHGNFSNVSPTPWLGAYHGSEIPIVFGTYDQSRAIPPSAREVEVSDYMQGNPFPDEGQTLSRLTNFLGAWVAFAKDPCMGLSEYGWPQFSFDEPTLINLALNNTVEAIFTSAGPWDTACEAPTRSEL</sequence>
<feature type="chain" id="PRO_5005118108" description="Carboxylic ester hydrolase" evidence="3">
    <location>
        <begin position="17"/>
        <end position="515"/>
    </location>
</feature>
<dbReference type="InterPro" id="IPR019826">
    <property type="entry name" value="Carboxylesterase_B_AS"/>
</dbReference>
<keyword evidence="6" id="KW-1185">Reference proteome</keyword>
<name>A0A0G4P7X0_PENC3</name>
<evidence type="ECO:0000256" key="1">
    <source>
        <dbReference type="ARBA" id="ARBA00005964"/>
    </source>
</evidence>
<dbReference type="Pfam" id="PF00135">
    <property type="entry name" value="COesterase"/>
    <property type="match status" value="1"/>
</dbReference>
<dbReference type="PROSITE" id="PS00941">
    <property type="entry name" value="CARBOXYLESTERASE_B_2"/>
    <property type="match status" value="1"/>
</dbReference>
<feature type="domain" description="Carboxylesterase type B" evidence="4">
    <location>
        <begin position="26"/>
        <end position="353"/>
    </location>
</feature>
<dbReference type="InterPro" id="IPR002018">
    <property type="entry name" value="CarbesteraseB"/>
</dbReference>